<evidence type="ECO:0000256" key="9">
    <source>
        <dbReference type="ARBA" id="ARBA00032024"/>
    </source>
</evidence>
<reference evidence="14 15" key="1">
    <citation type="journal article" date="2013" name="Genome Announc.">
        <title>Genome sequences for three denitrifying bacterial strains isolated from a uranium- and nitrate-contaminated subsurface environment.</title>
        <authorList>
            <person name="Venkatramanan R."/>
            <person name="Prakash O."/>
            <person name="Woyke T."/>
            <person name="Chain P."/>
            <person name="Goodwin L.A."/>
            <person name="Watson D."/>
            <person name="Brooks S."/>
            <person name="Kostka J.E."/>
            <person name="Green S.J."/>
        </authorList>
    </citation>
    <scope>NUCLEOTIDE SEQUENCE [LARGE SCALE GENOMIC DNA]</scope>
    <source>
        <strain evidence="14 15">1NES1</strain>
    </source>
</reference>
<dbReference type="InterPro" id="IPR013328">
    <property type="entry name" value="6PGD_dom2"/>
</dbReference>
<dbReference type="SUPFAM" id="SSF48179">
    <property type="entry name" value="6-phosphogluconate dehydrogenase C-terminal domain-like"/>
    <property type="match status" value="1"/>
</dbReference>
<evidence type="ECO:0000259" key="12">
    <source>
        <dbReference type="Pfam" id="PF02558"/>
    </source>
</evidence>
<dbReference type="NCBIfam" id="NF005094">
    <property type="entry name" value="PRK06522.2-5"/>
    <property type="match status" value="1"/>
</dbReference>
<dbReference type="Pfam" id="PF02558">
    <property type="entry name" value="ApbA"/>
    <property type="match status" value="1"/>
</dbReference>
<evidence type="ECO:0000256" key="5">
    <source>
        <dbReference type="ARBA" id="ARBA00019465"/>
    </source>
</evidence>
<evidence type="ECO:0000313" key="15">
    <source>
        <dbReference type="Proteomes" id="UP000005952"/>
    </source>
</evidence>
<dbReference type="InterPro" id="IPR008927">
    <property type="entry name" value="6-PGluconate_DH-like_C_sf"/>
</dbReference>
<dbReference type="Gene3D" id="3.40.50.720">
    <property type="entry name" value="NAD(P)-binding Rossmann-like Domain"/>
    <property type="match status" value="1"/>
</dbReference>
<dbReference type="InterPro" id="IPR013332">
    <property type="entry name" value="KPR_N"/>
</dbReference>
<protein>
    <recommendedName>
        <fullName evidence="5 11">2-dehydropantoate 2-reductase</fullName>
        <ecNumber evidence="4 11">1.1.1.169</ecNumber>
    </recommendedName>
    <alternativeName>
        <fullName evidence="9 11">Ketopantoate reductase</fullName>
    </alternativeName>
</protein>
<dbReference type="FunFam" id="3.40.50.720:FF:000307">
    <property type="entry name" value="2-dehydropantoate 2-reductase"/>
    <property type="match status" value="1"/>
</dbReference>
<evidence type="ECO:0000256" key="4">
    <source>
        <dbReference type="ARBA" id="ARBA00013014"/>
    </source>
</evidence>
<dbReference type="InterPro" id="IPR003710">
    <property type="entry name" value="ApbA"/>
</dbReference>
<keyword evidence="15" id="KW-1185">Reference proteome</keyword>
<dbReference type="GO" id="GO:0008677">
    <property type="term" value="F:2-dehydropantoate 2-reductase activity"/>
    <property type="evidence" value="ECO:0007669"/>
    <property type="project" value="UniProtKB-EC"/>
</dbReference>
<dbReference type="EC" id="1.1.1.169" evidence="4 11"/>
<organism evidence="14 15">
    <name type="scientific">Hyphomicrobium denitrificans 1NES1</name>
    <dbReference type="NCBI Taxonomy" id="670307"/>
    <lineage>
        <taxon>Bacteria</taxon>
        <taxon>Pseudomonadati</taxon>
        <taxon>Pseudomonadota</taxon>
        <taxon>Alphaproteobacteria</taxon>
        <taxon>Hyphomicrobiales</taxon>
        <taxon>Hyphomicrobiaceae</taxon>
        <taxon>Hyphomicrobium</taxon>
    </lineage>
</organism>
<keyword evidence="6 11" id="KW-0566">Pantothenate biosynthesis</keyword>
<evidence type="ECO:0000313" key="14">
    <source>
        <dbReference type="EMBL" id="AGK59217.1"/>
    </source>
</evidence>
<proteinExistence type="inferred from homology"/>
<evidence type="ECO:0000256" key="8">
    <source>
        <dbReference type="ARBA" id="ARBA00023002"/>
    </source>
</evidence>
<dbReference type="UniPathway" id="UPA00028">
    <property type="reaction ID" value="UER00004"/>
</dbReference>
<evidence type="ECO:0000256" key="6">
    <source>
        <dbReference type="ARBA" id="ARBA00022655"/>
    </source>
</evidence>
<dbReference type="GO" id="GO:0005737">
    <property type="term" value="C:cytoplasm"/>
    <property type="evidence" value="ECO:0007669"/>
    <property type="project" value="TreeGrafter"/>
</dbReference>
<sequence>MSMRILILGAGATGGYFGSLLAKAGVDVTFLVRPKRREQLQNGGLSIKSHLGDITTSVTAITRDEISNTFDAVILSPKAYGLTDAIETIRPAVGATTLILPLLNGMRHLNDLDEAFGASRVLGGTCHISVVLDDDGTIRHLSPFGSLTQGPRTAGQREAATRLQKELERGGFDARYSDDIIGTMWEKWFFLATLAGSTCLMRAPVGEIVRTDGGERFISRMLDECSAVAAACGHAPQPAAQASAQATLTDRQSNISASMLRDIQRGGEIESDHIVGDLIRRGRDQGVATPLLELAYVHLQAYQNRFKTIKAIAVE</sequence>
<dbReference type="InterPro" id="IPR036291">
    <property type="entry name" value="NAD(P)-bd_dom_sf"/>
</dbReference>
<dbReference type="STRING" id="670307.HYPDE_37728"/>
<dbReference type="HOGENOM" id="CLU_031468_6_1_5"/>
<dbReference type="InterPro" id="IPR013752">
    <property type="entry name" value="KPA_reductase"/>
</dbReference>
<dbReference type="AlphaFoldDB" id="N0BAC0"/>
<evidence type="ECO:0000259" key="13">
    <source>
        <dbReference type="Pfam" id="PF08546"/>
    </source>
</evidence>
<keyword evidence="7 11" id="KW-0521">NADP</keyword>
<accession>N0BAC0</accession>
<evidence type="ECO:0000256" key="3">
    <source>
        <dbReference type="ARBA" id="ARBA00007870"/>
    </source>
</evidence>
<comment type="pathway">
    <text evidence="2 11">Cofactor biosynthesis; (R)-pantothenate biosynthesis; (R)-pantoate from 3-methyl-2-oxobutanoate: step 2/2.</text>
</comment>
<evidence type="ECO:0000256" key="11">
    <source>
        <dbReference type="RuleBase" id="RU362068"/>
    </source>
</evidence>
<dbReference type="GO" id="GO:0015940">
    <property type="term" value="P:pantothenate biosynthetic process"/>
    <property type="evidence" value="ECO:0007669"/>
    <property type="project" value="UniProtKB-UniPathway"/>
</dbReference>
<dbReference type="eggNOG" id="COG1893">
    <property type="taxonomic scope" value="Bacteria"/>
</dbReference>
<dbReference type="KEGG" id="hdt:HYPDE_37728"/>
<evidence type="ECO:0000256" key="7">
    <source>
        <dbReference type="ARBA" id="ARBA00022857"/>
    </source>
</evidence>
<dbReference type="PANTHER" id="PTHR21708">
    <property type="entry name" value="PROBABLE 2-DEHYDROPANTOATE 2-REDUCTASE"/>
    <property type="match status" value="1"/>
</dbReference>
<comment type="similarity">
    <text evidence="3 11">Belongs to the ketopantoate reductase family.</text>
</comment>
<dbReference type="Proteomes" id="UP000005952">
    <property type="component" value="Chromosome"/>
</dbReference>
<dbReference type="Gene3D" id="1.10.1040.10">
    <property type="entry name" value="N-(1-d-carboxylethyl)-l-norvaline Dehydrogenase, domain 2"/>
    <property type="match status" value="1"/>
</dbReference>
<evidence type="ECO:0000256" key="1">
    <source>
        <dbReference type="ARBA" id="ARBA00002919"/>
    </source>
</evidence>
<dbReference type="Pfam" id="PF08546">
    <property type="entry name" value="ApbA_C"/>
    <property type="match status" value="1"/>
</dbReference>
<dbReference type="EMBL" id="CP005587">
    <property type="protein sequence ID" value="AGK59217.1"/>
    <property type="molecule type" value="Genomic_DNA"/>
</dbReference>
<evidence type="ECO:0000256" key="2">
    <source>
        <dbReference type="ARBA" id="ARBA00004994"/>
    </source>
</evidence>
<feature type="domain" description="Ketopantoate reductase C-terminal" evidence="13">
    <location>
        <begin position="179"/>
        <end position="303"/>
    </location>
</feature>
<dbReference type="NCBIfam" id="TIGR00745">
    <property type="entry name" value="apbA_panE"/>
    <property type="match status" value="1"/>
</dbReference>
<feature type="domain" description="Ketopantoate reductase N-terminal" evidence="12">
    <location>
        <begin position="5"/>
        <end position="150"/>
    </location>
</feature>
<evidence type="ECO:0000256" key="10">
    <source>
        <dbReference type="ARBA" id="ARBA00048793"/>
    </source>
</evidence>
<comment type="function">
    <text evidence="1 11">Catalyzes the NADPH-dependent reduction of ketopantoate into pantoic acid.</text>
</comment>
<gene>
    <name evidence="14" type="ORF">HYPDE_37728</name>
</gene>
<name>N0BAC0_9HYPH</name>
<dbReference type="SUPFAM" id="SSF51735">
    <property type="entry name" value="NAD(P)-binding Rossmann-fold domains"/>
    <property type="match status" value="1"/>
</dbReference>
<dbReference type="PANTHER" id="PTHR21708:SF26">
    <property type="entry name" value="2-DEHYDROPANTOATE 2-REDUCTASE"/>
    <property type="match status" value="1"/>
</dbReference>
<comment type="catalytic activity">
    <reaction evidence="10 11">
        <text>(R)-pantoate + NADP(+) = 2-dehydropantoate + NADPH + H(+)</text>
        <dbReference type="Rhea" id="RHEA:16233"/>
        <dbReference type="ChEBI" id="CHEBI:11561"/>
        <dbReference type="ChEBI" id="CHEBI:15378"/>
        <dbReference type="ChEBI" id="CHEBI:15980"/>
        <dbReference type="ChEBI" id="CHEBI:57783"/>
        <dbReference type="ChEBI" id="CHEBI:58349"/>
        <dbReference type="EC" id="1.1.1.169"/>
    </reaction>
</comment>
<dbReference type="FunFam" id="1.10.1040.10:FF:000017">
    <property type="entry name" value="2-dehydropantoate 2-reductase"/>
    <property type="match status" value="1"/>
</dbReference>
<keyword evidence="8 11" id="KW-0560">Oxidoreductase</keyword>
<dbReference type="InterPro" id="IPR051402">
    <property type="entry name" value="KPR-Related"/>
</dbReference>